<organism evidence="2 3">
    <name type="scientific">Bradyrhizobium shewense</name>
    <dbReference type="NCBI Taxonomy" id="1761772"/>
    <lineage>
        <taxon>Bacteria</taxon>
        <taxon>Pseudomonadati</taxon>
        <taxon>Pseudomonadota</taxon>
        <taxon>Alphaproteobacteria</taxon>
        <taxon>Hyphomicrobiales</taxon>
        <taxon>Nitrobacteraceae</taxon>
        <taxon>Bradyrhizobium</taxon>
    </lineage>
</organism>
<evidence type="ECO:0000313" key="2">
    <source>
        <dbReference type="EMBL" id="SCB55670.1"/>
    </source>
</evidence>
<dbReference type="EMBL" id="FMAI01000049">
    <property type="protein sequence ID" value="SCB55670.1"/>
    <property type="molecule type" value="Genomic_DNA"/>
</dbReference>
<gene>
    <name evidence="2" type="ORF">GA0061098_104912</name>
</gene>
<reference evidence="3" key="1">
    <citation type="submission" date="2016-08" db="EMBL/GenBank/DDBJ databases">
        <authorList>
            <person name="Varghese N."/>
            <person name="Submissions Spin"/>
        </authorList>
    </citation>
    <scope>NUCLEOTIDE SEQUENCE [LARGE SCALE GENOMIC DNA]</scope>
    <source>
        <strain evidence="3">ERR11</strain>
    </source>
</reference>
<evidence type="ECO:0000256" key="1">
    <source>
        <dbReference type="SAM" id="MobiDB-lite"/>
    </source>
</evidence>
<dbReference type="AlphaFoldDB" id="A0A1C3XTU1"/>
<sequence>MQACPARRSRVVRASPRRHEELLIRHRGNADVVRQDLLAKKGATGLSRSQPSRPSRRFGRSGDLNGFSPPAAT</sequence>
<accession>A0A1C3XTU1</accession>
<keyword evidence="3" id="KW-1185">Reference proteome</keyword>
<feature type="region of interest" description="Disordered" evidence="1">
    <location>
        <begin position="40"/>
        <end position="73"/>
    </location>
</feature>
<dbReference type="Proteomes" id="UP000199184">
    <property type="component" value="Unassembled WGS sequence"/>
</dbReference>
<proteinExistence type="predicted"/>
<evidence type="ECO:0000313" key="3">
    <source>
        <dbReference type="Proteomes" id="UP000199184"/>
    </source>
</evidence>
<protein>
    <submittedName>
        <fullName evidence="2">Uncharacterized protein</fullName>
    </submittedName>
</protein>
<name>A0A1C3XTU1_9BRAD</name>